<dbReference type="AlphaFoldDB" id="A0A0C9V5D9"/>
<keyword evidence="2" id="KW-1185">Reference proteome</keyword>
<sequence length="95" mass="10560">MCEVAGGGKEWVCTVRTAMRGFRLQELCYDFVADYPPPQSPPSRKPLFLPQLRWLAVPSCVAVSALEPFNNGDLQVPEHLVCKTGYEPIHTSSQP</sequence>
<organism evidence="1 2">
    <name type="scientific">Sphaerobolus stellatus (strain SS14)</name>
    <dbReference type="NCBI Taxonomy" id="990650"/>
    <lineage>
        <taxon>Eukaryota</taxon>
        <taxon>Fungi</taxon>
        <taxon>Dikarya</taxon>
        <taxon>Basidiomycota</taxon>
        <taxon>Agaricomycotina</taxon>
        <taxon>Agaricomycetes</taxon>
        <taxon>Phallomycetidae</taxon>
        <taxon>Geastrales</taxon>
        <taxon>Sphaerobolaceae</taxon>
        <taxon>Sphaerobolus</taxon>
    </lineage>
</organism>
<protein>
    <submittedName>
        <fullName evidence="1">Uncharacterized protein</fullName>
    </submittedName>
</protein>
<evidence type="ECO:0000313" key="1">
    <source>
        <dbReference type="EMBL" id="KIJ32641.1"/>
    </source>
</evidence>
<dbReference type="Proteomes" id="UP000054279">
    <property type="component" value="Unassembled WGS sequence"/>
</dbReference>
<gene>
    <name evidence="1" type="ORF">M422DRAFT_265524</name>
</gene>
<dbReference type="EMBL" id="KN837224">
    <property type="protein sequence ID" value="KIJ32641.1"/>
    <property type="molecule type" value="Genomic_DNA"/>
</dbReference>
<evidence type="ECO:0000313" key="2">
    <source>
        <dbReference type="Proteomes" id="UP000054279"/>
    </source>
</evidence>
<proteinExistence type="predicted"/>
<accession>A0A0C9V5D9</accession>
<name>A0A0C9V5D9_SPHS4</name>
<dbReference type="HOGENOM" id="CLU_2374137_0_0_1"/>
<reference evidence="1 2" key="1">
    <citation type="submission" date="2014-06" db="EMBL/GenBank/DDBJ databases">
        <title>Evolutionary Origins and Diversification of the Mycorrhizal Mutualists.</title>
        <authorList>
            <consortium name="DOE Joint Genome Institute"/>
            <consortium name="Mycorrhizal Genomics Consortium"/>
            <person name="Kohler A."/>
            <person name="Kuo A."/>
            <person name="Nagy L.G."/>
            <person name="Floudas D."/>
            <person name="Copeland A."/>
            <person name="Barry K.W."/>
            <person name="Cichocki N."/>
            <person name="Veneault-Fourrey C."/>
            <person name="LaButti K."/>
            <person name="Lindquist E.A."/>
            <person name="Lipzen A."/>
            <person name="Lundell T."/>
            <person name="Morin E."/>
            <person name="Murat C."/>
            <person name="Riley R."/>
            <person name="Ohm R."/>
            <person name="Sun H."/>
            <person name="Tunlid A."/>
            <person name="Henrissat B."/>
            <person name="Grigoriev I.V."/>
            <person name="Hibbett D.S."/>
            <person name="Martin F."/>
        </authorList>
    </citation>
    <scope>NUCLEOTIDE SEQUENCE [LARGE SCALE GENOMIC DNA]</scope>
    <source>
        <strain evidence="1 2">SS14</strain>
    </source>
</reference>